<dbReference type="KEGG" id="nfl:COO91_06124"/>
<dbReference type="Proteomes" id="UP000232003">
    <property type="component" value="Chromosome"/>
</dbReference>
<sequence>MLATALIQFWGVALILKFPDMCLKATESTTISQIFNLELWRSHFLSRLTIDHLKGTL</sequence>
<protein>
    <submittedName>
        <fullName evidence="1">Uncharacterized protein</fullName>
    </submittedName>
</protein>
<dbReference type="AlphaFoldDB" id="A0A2K8SXF8"/>
<organism evidence="1 2">
    <name type="scientific">Nostoc flagelliforme CCNUN1</name>
    <dbReference type="NCBI Taxonomy" id="2038116"/>
    <lineage>
        <taxon>Bacteria</taxon>
        <taxon>Bacillati</taxon>
        <taxon>Cyanobacteriota</taxon>
        <taxon>Cyanophyceae</taxon>
        <taxon>Nostocales</taxon>
        <taxon>Nostocaceae</taxon>
        <taxon>Nostoc</taxon>
    </lineage>
</organism>
<keyword evidence="2" id="KW-1185">Reference proteome</keyword>
<accession>A0A2K8SXF8</accession>
<evidence type="ECO:0000313" key="2">
    <source>
        <dbReference type="Proteomes" id="UP000232003"/>
    </source>
</evidence>
<gene>
    <name evidence="1" type="ORF">COO91_06124</name>
</gene>
<name>A0A2K8SXF8_9NOSO</name>
<dbReference type="RefSeq" id="WP_157816620.1">
    <property type="nucleotide sequence ID" value="NZ_CAWNNC010000001.1"/>
</dbReference>
<dbReference type="EMBL" id="CP024785">
    <property type="protein sequence ID" value="AUB40124.1"/>
    <property type="molecule type" value="Genomic_DNA"/>
</dbReference>
<evidence type="ECO:0000313" key="1">
    <source>
        <dbReference type="EMBL" id="AUB40124.1"/>
    </source>
</evidence>
<reference evidence="1 2" key="1">
    <citation type="submission" date="2017-11" db="EMBL/GenBank/DDBJ databases">
        <title>Complete genome of a free-living desiccation-tolerant cyanobacterium and its photosynthetic adaptation to extreme terrestrial habitat.</title>
        <authorList>
            <person name="Shang J."/>
        </authorList>
    </citation>
    <scope>NUCLEOTIDE SEQUENCE [LARGE SCALE GENOMIC DNA]</scope>
    <source>
        <strain evidence="1 2">CCNUN1</strain>
    </source>
</reference>
<proteinExistence type="predicted"/>